<feature type="repeat" description="PPR" evidence="3">
    <location>
        <begin position="511"/>
        <end position="545"/>
    </location>
</feature>
<evidence type="ECO:0000256" key="2">
    <source>
        <dbReference type="ARBA" id="ARBA00022737"/>
    </source>
</evidence>
<dbReference type="GO" id="GO:0005739">
    <property type="term" value="C:mitochondrion"/>
    <property type="evidence" value="ECO:0007669"/>
    <property type="project" value="TreeGrafter"/>
</dbReference>
<accession>A0A8X8W2E0</accession>
<feature type="repeat" description="PPR" evidence="3">
    <location>
        <begin position="441"/>
        <end position="475"/>
    </location>
</feature>
<dbReference type="GO" id="GO:0006396">
    <property type="term" value="P:RNA processing"/>
    <property type="evidence" value="ECO:0007669"/>
    <property type="project" value="TreeGrafter"/>
</dbReference>
<feature type="repeat" description="PPR" evidence="3">
    <location>
        <begin position="371"/>
        <end position="405"/>
    </location>
</feature>
<dbReference type="InterPro" id="IPR051114">
    <property type="entry name" value="Mito_RNA_Proc_CCM1"/>
</dbReference>
<dbReference type="PANTHER" id="PTHR47934">
    <property type="entry name" value="PENTATRICOPEPTIDE REPEAT-CONTAINING PROTEIN PET309, MITOCHONDRIAL"/>
    <property type="match status" value="1"/>
</dbReference>
<comment type="caution">
    <text evidence="4">The sequence shown here is derived from an EMBL/GenBank/DDBJ whole genome shotgun (WGS) entry which is preliminary data.</text>
</comment>
<gene>
    <name evidence="4" type="ORF">SASPL_152001</name>
</gene>
<feature type="repeat" description="PPR" evidence="3">
    <location>
        <begin position="476"/>
        <end position="510"/>
    </location>
</feature>
<keyword evidence="5" id="KW-1185">Reference proteome</keyword>
<dbReference type="PROSITE" id="PS51375">
    <property type="entry name" value="PPR"/>
    <property type="match status" value="11"/>
</dbReference>
<organism evidence="4">
    <name type="scientific">Salvia splendens</name>
    <name type="common">Scarlet sage</name>
    <dbReference type="NCBI Taxonomy" id="180675"/>
    <lineage>
        <taxon>Eukaryota</taxon>
        <taxon>Viridiplantae</taxon>
        <taxon>Streptophyta</taxon>
        <taxon>Embryophyta</taxon>
        <taxon>Tracheophyta</taxon>
        <taxon>Spermatophyta</taxon>
        <taxon>Magnoliopsida</taxon>
        <taxon>eudicotyledons</taxon>
        <taxon>Gunneridae</taxon>
        <taxon>Pentapetalae</taxon>
        <taxon>asterids</taxon>
        <taxon>lamiids</taxon>
        <taxon>Lamiales</taxon>
        <taxon>Lamiaceae</taxon>
        <taxon>Nepetoideae</taxon>
        <taxon>Mentheae</taxon>
        <taxon>Salviinae</taxon>
        <taxon>Salvia</taxon>
        <taxon>Salvia subgen. Calosphace</taxon>
        <taxon>core Calosphace</taxon>
    </lineage>
</organism>
<dbReference type="Pfam" id="PF12854">
    <property type="entry name" value="PPR_1"/>
    <property type="match status" value="2"/>
</dbReference>
<dbReference type="SUPFAM" id="SSF48452">
    <property type="entry name" value="TPR-like"/>
    <property type="match status" value="1"/>
</dbReference>
<feature type="repeat" description="PPR" evidence="3">
    <location>
        <begin position="618"/>
        <end position="652"/>
    </location>
</feature>
<dbReference type="GO" id="GO:0003729">
    <property type="term" value="F:mRNA binding"/>
    <property type="evidence" value="ECO:0007669"/>
    <property type="project" value="TreeGrafter"/>
</dbReference>
<dbReference type="InterPro" id="IPR011990">
    <property type="entry name" value="TPR-like_helical_dom_sf"/>
</dbReference>
<evidence type="ECO:0000256" key="3">
    <source>
        <dbReference type="PROSITE-ProRule" id="PRU00708"/>
    </source>
</evidence>
<feature type="repeat" description="PPR" evidence="3">
    <location>
        <begin position="301"/>
        <end position="335"/>
    </location>
</feature>
<dbReference type="AlphaFoldDB" id="A0A8X8W2E0"/>
<dbReference type="Pfam" id="PF13812">
    <property type="entry name" value="PPR_3"/>
    <property type="match status" value="1"/>
</dbReference>
<evidence type="ECO:0000256" key="1">
    <source>
        <dbReference type="ARBA" id="ARBA00007626"/>
    </source>
</evidence>
<name>A0A8X8W2E0_SALSN</name>
<comment type="similarity">
    <text evidence="1">Belongs to the PPR family. P subfamily.</text>
</comment>
<evidence type="ECO:0008006" key="6">
    <source>
        <dbReference type="Google" id="ProtNLM"/>
    </source>
</evidence>
<feature type="repeat" description="PPR" evidence="3">
    <location>
        <begin position="546"/>
        <end position="580"/>
    </location>
</feature>
<proteinExistence type="inferred from homology"/>
<dbReference type="InterPro" id="IPR002885">
    <property type="entry name" value="PPR_rpt"/>
</dbReference>
<sequence>MASSFQLVHSTTSLKNSIFFRRSRVLAFPLDLSPFSTSSAIFSSATLQAHKRSRQPAAGVKVCRDGGIMQCSAINAMFSYFDTNYAKKFAKFDNLCPIVSVKAYQVEIVGMPVGKLSTCKLFRRFLTHRLFSVASSLNEPIADSIFSDTHKSGSYTRGDSTFYSLIQHHAHSCDFKALELIFQRMKRENRAFSEKIFILVFKAYGKARLHRKAVELFNSMEDKYSCLPTVKSFNSLLNVIIQQGLYRDALDFYHYVLNDKKHISPNGLTFNLVIKSLCRLGLVGRAVDMFREMPAFRCKPDTYTYCTLMDGLCKEDRIDDAVALLDEMQIEGCDPTPPTFNVLINGLCKKGDLARAAKLVDNMFLKGCVPNEVTYNTLIHGLCLRGKLEKAVSLLSRMLSNKLKPNDITYGTIINGLVKKGPATDALNMLLGMEERGYAPNEYAYSAIISGLFREGKSDEALKLWAKMLEKGCKPNTVVYSVVIDGLCQDGKPHEAEEYFSQMIDAGCLPNAHTYSSLMKGFFQVGDCDKAVLLWKDMVEKDYKDNEVCYSVLIHGFCKNGKLESALVIWKQVLAKGLTPDVVAYSSMIHGLCNAGLVEQGLSLFNEMLYKASDSKPDVITYNIIINALCKQGSISHAMDILNRMLSEVCDPDSVTCKFFLTAFREKLDPPLDGGDFLDELVLRLQKCDRIIGASNIIQVMLQNFLQPKASTWDKVIRGICKPKRTEAAINKCRGDLFF</sequence>
<feature type="repeat" description="PPR" evidence="3">
    <location>
        <begin position="581"/>
        <end position="615"/>
    </location>
</feature>
<dbReference type="Gene3D" id="1.25.40.10">
    <property type="entry name" value="Tetratricopeptide repeat domain"/>
    <property type="match status" value="6"/>
</dbReference>
<reference evidence="4" key="2">
    <citation type="submission" date="2020-08" db="EMBL/GenBank/DDBJ databases">
        <title>Plant Genome Project.</title>
        <authorList>
            <person name="Zhang R.-G."/>
        </authorList>
    </citation>
    <scope>NUCLEOTIDE SEQUENCE</scope>
    <source>
        <strain evidence="4">Huo1</strain>
        <tissue evidence="4">Leaf</tissue>
    </source>
</reference>
<protein>
    <recommendedName>
        <fullName evidence="6">Leucine-rich PPR motif-containing protein, mitochondrial</fullName>
    </recommendedName>
</protein>
<dbReference type="PANTHER" id="PTHR47934:SF6">
    <property type="entry name" value="MITOCHONDRIAL GROUP I INTRON SPLICING FACTOR CCM1-RELATED"/>
    <property type="match status" value="1"/>
</dbReference>
<feature type="repeat" description="PPR" evidence="3">
    <location>
        <begin position="336"/>
        <end position="370"/>
    </location>
</feature>
<dbReference type="GO" id="GO:0007005">
    <property type="term" value="P:mitochondrion organization"/>
    <property type="evidence" value="ECO:0007669"/>
    <property type="project" value="TreeGrafter"/>
</dbReference>
<reference evidence="4" key="1">
    <citation type="submission" date="2018-01" db="EMBL/GenBank/DDBJ databases">
        <authorList>
            <person name="Mao J.F."/>
        </authorList>
    </citation>
    <scope>NUCLEOTIDE SEQUENCE</scope>
    <source>
        <strain evidence="4">Huo1</strain>
        <tissue evidence="4">Leaf</tissue>
    </source>
</reference>
<evidence type="ECO:0000313" key="4">
    <source>
        <dbReference type="EMBL" id="KAG6386825.1"/>
    </source>
</evidence>
<dbReference type="EMBL" id="PNBA02000021">
    <property type="protein sequence ID" value="KAG6386825.1"/>
    <property type="molecule type" value="Genomic_DNA"/>
</dbReference>
<feature type="repeat" description="PPR" evidence="3">
    <location>
        <begin position="266"/>
        <end position="300"/>
    </location>
</feature>
<evidence type="ECO:0000313" key="5">
    <source>
        <dbReference type="Proteomes" id="UP000298416"/>
    </source>
</evidence>
<keyword evidence="2" id="KW-0677">Repeat</keyword>
<dbReference type="Proteomes" id="UP000298416">
    <property type="component" value="Unassembled WGS sequence"/>
</dbReference>
<feature type="repeat" description="PPR" evidence="3">
    <location>
        <begin position="406"/>
        <end position="440"/>
    </location>
</feature>
<dbReference type="NCBIfam" id="TIGR00756">
    <property type="entry name" value="PPR"/>
    <property type="match status" value="12"/>
</dbReference>
<dbReference type="Pfam" id="PF13041">
    <property type="entry name" value="PPR_2"/>
    <property type="match status" value="5"/>
</dbReference>